<dbReference type="InterPro" id="IPR011043">
    <property type="entry name" value="Gal_Oxase/kelch_b-propeller"/>
</dbReference>
<organism evidence="2 3">
    <name type="scientific">Trifolium subterraneum</name>
    <name type="common">Subterranean clover</name>
    <dbReference type="NCBI Taxonomy" id="3900"/>
    <lineage>
        <taxon>Eukaryota</taxon>
        <taxon>Viridiplantae</taxon>
        <taxon>Streptophyta</taxon>
        <taxon>Embryophyta</taxon>
        <taxon>Tracheophyta</taxon>
        <taxon>Spermatophyta</taxon>
        <taxon>Magnoliopsida</taxon>
        <taxon>eudicotyledons</taxon>
        <taxon>Gunneridae</taxon>
        <taxon>Pentapetalae</taxon>
        <taxon>rosids</taxon>
        <taxon>fabids</taxon>
        <taxon>Fabales</taxon>
        <taxon>Fabaceae</taxon>
        <taxon>Papilionoideae</taxon>
        <taxon>50 kb inversion clade</taxon>
        <taxon>NPAAA clade</taxon>
        <taxon>Hologalegina</taxon>
        <taxon>IRL clade</taxon>
        <taxon>Trifolieae</taxon>
        <taxon>Trifolium</taxon>
    </lineage>
</organism>
<evidence type="ECO:0000313" key="2">
    <source>
        <dbReference type="EMBL" id="GAU36491.1"/>
    </source>
</evidence>
<dbReference type="InterPro" id="IPR001810">
    <property type="entry name" value="F-box_dom"/>
</dbReference>
<dbReference type="AlphaFoldDB" id="A0A2Z6MYF5"/>
<keyword evidence="3" id="KW-1185">Reference proteome</keyword>
<dbReference type="NCBIfam" id="TIGR01640">
    <property type="entry name" value="F_box_assoc_1"/>
    <property type="match status" value="1"/>
</dbReference>
<dbReference type="PANTHER" id="PTHR31672">
    <property type="entry name" value="BNACNNG10540D PROTEIN"/>
    <property type="match status" value="1"/>
</dbReference>
<gene>
    <name evidence="2" type="ORF">TSUD_316170</name>
</gene>
<dbReference type="SUPFAM" id="SSF50965">
    <property type="entry name" value="Galactose oxidase, central domain"/>
    <property type="match status" value="1"/>
</dbReference>
<dbReference type="InterPro" id="IPR050796">
    <property type="entry name" value="SCF_F-box_component"/>
</dbReference>
<evidence type="ECO:0000259" key="1">
    <source>
        <dbReference type="PROSITE" id="PS50181"/>
    </source>
</evidence>
<name>A0A2Z6MYF5_TRISU</name>
<dbReference type="PROSITE" id="PS50181">
    <property type="entry name" value="FBOX"/>
    <property type="match status" value="1"/>
</dbReference>
<dbReference type="OrthoDB" id="591557at2759"/>
<evidence type="ECO:0000313" key="3">
    <source>
        <dbReference type="Proteomes" id="UP000242715"/>
    </source>
</evidence>
<sequence>MMRNNIAKGGNCMEMKILYLPHELIIQILLRLPVKSLIRFKCVCKLWFSLISNPHFAKTHFELTIAYAHRIVFITSTPELRSIDLEASLNDDSASTSPNLNFLLPRSFSDLEIKGSCRGFIVLRCSSNIYLWNPTTRVHKQIPSSPFGSNLDANYFFGFGYDHSKDDYLLVSMCDDSNSATFLSHLEFFSLRANTWKEIECTTSTHFPYMNACDDPRVGCLFDGAIYWMACRHDISKNVIVGFDLMDRKLFDMQFPDDFEHEPTYCGLWGFEEYLSLWAMEYENDTVEIWVMKEYKVNSSWAKTLVLSMDDIPTQYFSPLSSTKSGDIIGTDGVTGLVKYNDKGRLLEHRSYCSDQYRSEVALYSESLLSLPNGNEQA</sequence>
<dbReference type="CDD" id="cd22157">
    <property type="entry name" value="F-box_AtFBW1-like"/>
    <property type="match status" value="1"/>
</dbReference>
<dbReference type="Gene3D" id="1.20.1280.50">
    <property type="match status" value="1"/>
</dbReference>
<dbReference type="SUPFAM" id="SSF81383">
    <property type="entry name" value="F-box domain"/>
    <property type="match status" value="1"/>
</dbReference>
<proteinExistence type="predicted"/>
<dbReference type="PANTHER" id="PTHR31672:SF13">
    <property type="entry name" value="F-BOX PROTEIN CPR30-LIKE"/>
    <property type="match status" value="1"/>
</dbReference>
<accession>A0A2Z6MYF5</accession>
<dbReference type="Pfam" id="PF00646">
    <property type="entry name" value="F-box"/>
    <property type="match status" value="1"/>
</dbReference>
<dbReference type="InterPro" id="IPR036047">
    <property type="entry name" value="F-box-like_dom_sf"/>
</dbReference>
<dbReference type="Pfam" id="PF08268">
    <property type="entry name" value="FBA_3"/>
    <property type="match status" value="1"/>
</dbReference>
<protein>
    <recommendedName>
        <fullName evidence="1">F-box domain-containing protein</fullName>
    </recommendedName>
</protein>
<dbReference type="Proteomes" id="UP000242715">
    <property type="component" value="Unassembled WGS sequence"/>
</dbReference>
<reference evidence="3" key="1">
    <citation type="journal article" date="2017" name="Front. Plant Sci.">
        <title>Climate Clever Clovers: New Paradigm to Reduce the Environmental Footprint of Ruminants by Breeding Low Methanogenic Forages Utilizing Haplotype Variation.</title>
        <authorList>
            <person name="Kaur P."/>
            <person name="Appels R."/>
            <person name="Bayer P.E."/>
            <person name="Keeble-Gagnere G."/>
            <person name="Wang J."/>
            <person name="Hirakawa H."/>
            <person name="Shirasawa K."/>
            <person name="Vercoe P."/>
            <person name="Stefanova K."/>
            <person name="Durmic Z."/>
            <person name="Nichols P."/>
            <person name="Revell C."/>
            <person name="Isobe S.N."/>
            <person name="Edwards D."/>
            <person name="Erskine W."/>
        </authorList>
    </citation>
    <scope>NUCLEOTIDE SEQUENCE [LARGE SCALE GENOMIC DNA]</scope>
    <source>
        <strain evidence="3">cv. Daliak</strain>
    </source>
</reference>
<feature type="domain" description="F-box" evidence="1">
    <location>
        <begin position="14"/>
        <end position="64"/>
    </location>
</feature>
<dbReference type="InterPro" id="IPR017451">
    <property type="entry name" value="F-box-assoc_interact_dom"/>
</dbReference>
<dbReference type="EMBL" id="DF973632">
    <property type="protein sequence ID" value="GAU36491.1"/>
    <property type="molecule type" value="Genomic_DNA"/>
</dbReference>
<dbReference type="SMART" id="SM00256">
    <property type="entry name" value="FBOX"/>
    <property type="match status" value="1"/>
</dbReference>
<dbReference type="InterPro" id="IPR013187">
    <property type="entry name" value="F-box-assoc_dom_typ3"/>
</dbReference>